<name>A0A2H4JHW7_9CAUD</name>
<proteinExistence type="predicted"/>
<gene>
    <name evidence="1" type="ORF">9F4_5</name>
</gene>
<dbReference type="EMBL" id="MF417960">
    <property type="protein sequence ID" value="ASN72581.1"/>
    <property type="molecule type" value="Genomic_DNA"/>
</dbReference>
<accession>A0A2H4JHW7</accession>
<protein>
    <submittedName>
        <fullName evidence="1">Uncharacterized protein</fullName>
    </submittedName>
</protein>
<reference evidence="1" key="1">
    <citation type="submission" date="2017-06" db="EMBL/GenBank/DDBJ databases">
        <title>Novel phages from South African skin metaviromes.</title>
        <authorList>
            <person name="van Zyl L.J."/>
            <person name="Abrahams Y."/>
            <person name="Stander E.A."/>
            <person name="Kirby B.M."/>
            <person name="Clavaud C."/>
            <person name="Farcet C."/>
            <person name="Breton L."/>
            <person name="Trindade M.I."/>
        </authorList>
    </citation>
    <scope>NUCLEOTIDE SEQUENCE</scope>
</reference>
<evidence type="ECO:0000313" key="1">
    <source>
        <dbReference type="EMBL" id="ASN72581.1"/>
    </source>
</evidence>
<sequence length="61" mass="7149">MSISTGIARKLCGVFSFKRTTETRRLSRDEASLIEHYRMLSESDRIAMRYLCTSLKEISRF</sequence>
<organism evidence="1">
    <name type="scientific">uncultured Caudovirales phage</name>
    <dbReference type="NCBI Taxonomy" id="2100421"/>
    <lineage>
        <taxon>Viruses</taxon>
        <taxon>Duplodnaviria</taxon>
        <taxon>Heunggongvirae</taxon>
        <taxon>Uroviricota</taxon>
        <taxon>Caudoviricetes</taxon>
        <taxon>Peduoviridae</taxon>
        <taxon>Maltschvirus</taxon>
        <taxon>Maltschvirus maltsch</taxon>
    </lineage>
</organism>